<dbReference type="SUPFAM" id="SSF49464">
    <property type="entry name" value="Carboxypeptidase regulatory domain-like"/>
    <property type="match status" value="1"/>
</dbReference>
<dbReference type="EMBL" id="CP129968">
    <property type="protein sequence ID" value="WNB17376.1"/>
    <property type="molecule type" value="Genomic_DNA"/>
</dbReference>
<dbReference type="RefSeq" id="WP_308356060.1">
    <property type="nucleotide sequence ID" value="NZ_CP129968.2"/>
</dbReference>
<protein>
    <recommendedName>
        <fullName evidence="5">Carboxypeptidase-like protein</fullName>
    </recommendedName>
</protein>
<name>A0AA52EX55_9BACT</name>
<evidence type="ECO:0008006" key="5">
    <source>
        <dbReference type="Google" id="ProtNLM"/>
    </source>
</evidence>
<feature type="chain" id="PRO_5044704666" description="Carboxypeptidase-like protein" evidence="1">
    <location>
        <begin position="20"/>
        <end position="249"/>
    </location>
</feature>
<dbReference type="Proteomes" id="UP001244443">
    <property type="component" value="Chromosome"/>
</dbReference>
<dbReference type="AlphaFoldDB" id="A0AA52EX55"/>
<feature type="signal peptide" evidence="1">
    <location>
        <begin position="1"/>
        <end position="19"/>
    </location>
</feature>
<evidence type="ECO:0000313" key="2">
    <source>
        <dbReference type="EMBL" id="WKK85267.2"/>
    </source>
</evidence>
<keyword evidence="4" id="KW-1185">Reference proteome</keyword>
<dbReference type="KEGG" id="marp:QYS47_33725"/>
<evidence type="ECO:0000313" key="3">
    <source>
        <dbReference type="EMBL" id="WNB17376.1"/>
    </source>
</evidence>
<proteinExistence type="predicted"/>
<organism evidence="3">
    <name type="scientific">Marivirga arenosa</name>
    <dbReference type="NCBI Taxonomy" id="3059076"/>
    <lineage>
        <taxon>Bacteria</taxon>
        <taxon>Pseudomonadati</taxon>
        <taxon>Bacteroidota</taxon>
        <taxon>Cytophagia</taxon>
        <taxon>Cytophagales</taxon>
        <taxon>Marivirgaceae</taxon>
        <taxon>Marivirga</taxon>
    </lineage>
</organism>
<dbReference type="EMBL" id="CP129970">
    <property type="protein sequence ID" value="WKK85267.2"/>
    <property type="molecule type" value="Genomic_DNA"/>
</dbReference>
<dbReference type="Proteomes" id="UP001232019">
    <property type="component" value="Chromosome"/>
</dbReference>
<reference evidence="3 4" key="1">
    <citation type="submission" date="2023-08" db="EMBL/GenBank/DDBJ databases">
        <title>Comparative genomics and taxonomic characterization of three novel marine species of genus Marivirga.</title>
        <authorList>
            <person name="Muhammad N."/>
            <person name="Kim S.-G."/>
        </authorList>
    </citation>
    <scope>NUCLEOTIDE SEQUENCE</scope>
    <source>
        <strain evidence="2 4">ABR2-2</strain>
        <strain evidence="3">BKB1-2</strain>
    </source>
</reference>
<accession>A0AA49JAX8</accession>
<dbReference type="InterPro" id="IPR008969">
    <property type="entry name" value="CarboxyPept-like_regulatory"/>
</dbReference>
<evidence type="ECO:0000313" key="4">
    <source>
        <dbReference type="Proteomes" id="UP001244443"/>
    </source>
</evidence>
<keyword evidence="1" id="KW-0732">Signal</keyword>
<accession>A0AA52EX55</accession>
<sequence>MRLSLLFILLFSFSTAITAQDHNGIVLSESGEAISGAHIVNISANIMAISTDVGEFKLAVNKGDTLVVSNINYNTKQLIVGDQKYLKIVLSEANIQLDEVRVSNMPETESDFRRKIVDMGVVEDDAFVPYGMKPNKPMSKIPKNYDPSYTNSLGYAINKPISFIVKKLSKSHKEKLKYYQTVANQGNAIQNSKKYNSGLVQDLTGLKGDELTDFIQYLDLDEAFVQRSSDYEIASRILEEFEKYKTLKG</sequence>
<gene>
    <name evidence="3" type="ORF">QYS47_33725</name>
    <name evidence="2" type="ORF">QYS48_25480</name>
</gene>
<evidence type="ECO:0000256" key="1">
    <source>
        <dbReference type="SAM" id="SignalP"/>
    </source>
</evidence>